<evidence type="ECO:0000313" key="11">
    <source>
        <dbReference type="Proteomes" id="UP000647587"/>
    </source>
</evidence>
<dbReference type="RefSeq" id="WP_189003602.1">
    <property type="nucleotide sequence ID" value="NZ_BMPP01000001.1"/>
</dbReference>
<dbReference type="SUPFAM" id="SSF54523">
    <property type="entry name" value="Pili subunits"/>
    <property type="match status" value="1"/>
</dbReference>
<keyword evidence="8" id="KW-0998">Cell outer membrane</keyword>
<keyword evidence="11" id="KW-1185">Reference proteome</keyword>
<dbReference type="NCBIfam" id="TIGR02532">
    <property type="entry name" value="IV_pilin_GFxxxE"/>
    <property type="match status" value="1"/>
</dbReference>
<proteinExistence type="predicted"/>
<keyword evidence="7 9" id="KW-0472">Membrane</keyword>
<reference evidence="11" key="1">
    <citation type="journal article" date="2019" name="Int. J. Syst. Evol. Microbiol.">
        <title>The Global Catalogue of Microorganisms (GCM) 10K type strain sequencing project: providing services to taxonomists for standard genome sequencing and annotation.</title>
        <authorList>
            <consortium name="The Broad Institute Genomics Platform"/>
            <consortium name="The Broad Institute Genome Sequencing Center for Infectious Disease"/>
            <person name="Wu L."/>
            <person name="Ma J."/>
        </authorList>
    </citation>
    <scope>NUCLEOTIDE SEQUENCE [LARGE SCALE GENOMIC DNA]</scope>
    <source>
        <strain evidence="11">JCM 30331</strain>
    </source>
</reference>
<organism evidence="10 11">
    <name type="scientific">Deinococcus malanensis</name>
    <dbReference type="NCBI Taxonomy" id="1706855"/>
    <lineage>
        <taxon>Bacteria</taxon>
        <taxon>Thermotogati</taxon>
        <taxon>Deinococcota</taxon>
        <taxon>Deinococci</taxon>
        <taxon>Deinococcales</taxon>
        <taxon>Deinococcaceae</taxon>
        <taxon>Deinococcus</taxon>
    </lineage>
</organism>
<dbReference type="Pfam" id="PF07963">
    <property type="entry name" value="N_methyl"/>
    <property type="match status" value="1"/>
</dbReference>
<evidence type="ECO:0000256" key="9">
    <source>
        <dbReference type="SAM" id="Phobius"/>
    </source>
</evidence>
<evidence type="ECO:0000256" key="3">
    <source>
        <dbReference type="ARBA" id="ARBA00022481"/>
    </source>
</evidence>
<keyword evidence="3" id="KW-0488">Methylation</keyword>
<evidence type="ECO:0000256" key="8">
    <source>
        <dbReference type="ARBA" id="ARBA00023237"/>
    </source>
</evidence>
<dbReference type="EMBL" id="BMPP01000001">
    <property type="protein sequence ID" value="GGK11970.1"/>
    <property type="molecule type" value="Genomic_DNA"/>
</dbReference>
<sequence>MKEQGFTLIEILVALAIFSIVVAAIITMLPGLATTNSRTRDDQRVLLAAQGYFEQVRGELRNNFDSTLSTVTVPGVGSGLSCTTTTPVDLETLNGQSALKRVKLSCTINGKTHNFSLDIARTS</sequence>
<dbReference type="InterPro" id="IPR045584">
    <property type="entry name" value="Pilin-like"/>
</dbReference>
<dbReference type="PRINTS" id="PR00885">
    <property type="entry name" value="BCTERIALGSPH"/>
</dbReference>
<feature type="transmembrane region" description="Helical" evidence="9">
    <location>
        <begin position="12"/>
        <end position="33"/>
    </location>
</feature>
<evidence type="ECO:0000256" key="1">
    <source>
        <dbReference type="ARBA" id="ARBA00004203"/>
    </source>
</evidence>
<comment type="caution">
    <text evidence="10">The sequence shown here is derived from an EMBL/GenBank/DDBJ whole genome shotgun (WGS) entry which is preliminary data.</text>
</comment>
<protein>
    <recommendedName>
        <fullName evidence="12">Prepilin-type N-terminal cleavage/methylation domain-containing protein</fullName>
    </recommendedName>
</protein>
<comment type="subcellular location">
    <subcellularLocation>
        <location evidence="1">Cell outer membrane</location>
        <topology evidence="1">Single-pass membrane protein</topology>
    </subcellularLocation>
    <subcellularLocation>
        <location evidence="2">Periplasm</location>
    </subcellularLocation>
</comment>
<keyword evidence="6 9" id="KW-1133">Transmembrane helix</keyword>
<keyword evidence="4 9" id="KW-0812">Transmembrane</keyword>
<evidence type="ECO:0000313" key="10">
    <source>
        <dbReference type="EMBL" id="GGK11970.1"/>
    </source>
</evidence>
<dbReference type="Proteomes" id="UP000647587">
    <property type="component" value="Unassembled WGS sequence"/>
</dbReference>
<evidence type="ECO:0008006" key="12">
    <source>
        <dbReference type="Google" id="ProtNLM"/>
    </source>
</evidence>
<name>A0ABQ2EJM8_9DEIO</name>
<accession>A0ABQ2EJM8</accession>
<evidence type="ECO:0000256" key="2">
    <source>
        <dbReference type="ARBA" id="ARBA00004418"/>
    </source>
</evidence>
<dbReference type="PROSITE" id="PS00409">
    <property type="entry name" value="PROKAR_NTER_METHYL"/>
    <property type="match status" value="1"/>
</dbReference>
<dbReference type="Gene3D" id="3.30.700.10">
    <property type="entry name" value="Glycoprotein, Type 4 Pilin"/>
    <property type="match status" value="1"/>
</dbReference>
<evidence type="ECO:0000256" key="5">
    <source>
        <dbReference type="ARBA" id="ARBA00022764"/>
    </source>
</evidence>
<evidence type="ECO:0000256" key="6">
    <source>
        <dbReference type="ARBA" id="ARBA00022989"/>
    </source>
</evidence>
<evidence type="ECO:0000256" key="7">
    <source>
        <dbReference type="ARBA" id="ARBA00023136"/>
    </source>
</evidence>
<keyword evidence="5" id="KW-0574">Periplasm</keyword>
<dbReference type="InterPro" id="IPR012902">
    <property type="entry name" value="N_methyl_site"/>
</dbReference>
<dbReference type="InterPro" id="IPR002416">
    <property type="entry name" value="T2SS_protein-GspH"/>
</dbReference>
<evidence type="ECO:0000256" key="4">
    <source>
        <dbReference type="ARBA" id="ARBA00022692"/>
    </source>
</evidence>
<gene>
    <name evidence="10" type="ORF">GCM10008955_01510</name>
</gene>